<sequence length="158" mass="16824">MAPELRTVSGEDWADVRALRLRALADAPTAFGATLAEAEAQPESVWRSRTDGPGPLVMAYDVDGPVAMGGLFVPEGSAEAFVWGMWVAPEARGHGVGARILAALVDHARGLGRSVVLHVTEGNDAARRLYEAHGFVGTGEWQPLREGSDLRIEALRLA</sequence>
<proteinExistence type="predicted"/>
<evidence type="ECO:0000256" key="2">
    <source>
        <dbReference type="ARBA" id="ARBA00023315"/>
    </source>
</evidence>
<evidence type="ECO:0000313" key="5">
    <source>
        <dbReference type="Proteomes" id="UP001589698"/>
    </source>
</evidence>
<dbReference type="Gene3D" id="3.40.630.30">
    <property type="match status" value="1"/>
</dbReference>
<evidence type="ECO:0000259" key="3">
    <source>
        <dbReference type="PROSITE" id="PS51186"/>
    </source>
</evidence>
<dbReference type="PROSITE" id="PS51186">
    <property type="entry name" value="GNAT"/>
    <property type="match status" value="1"/>
</dbReference>
<dbReference type="InterPro" id="IPR016181">
    <property type="entry name" value="Acyl_CoA_acyltransferase"/>
</dbReference>
<feature type="domain" description="N-acetyltransferase" evidence="3">
    <location>
        <begin position="3"/>
        <end position="158"/>
    </location>
</feature>
<organism evidence="4 5">
    <name type="scientific">Nocardioides zeicaulis</name>
    <dbReference type="NCBI Taxonomy" id="1776857"/>
    <lineage>
        <taxon>Bacteria</taxon>
        <taxon>Bacillati</taxon>
        <taxon>Actinomycetota</taxon>
        <taxon>Actinomycetes</taxon>
        <taxon>Propionibacteriales</taxon>
        <taxon>Nocardioidaceae</taxon>
        <taxon>Nocardioides</taxon>
    </lineage>
</organism>
<keyword evidence="1" id="KW-0808">Transferase</keyword>
<comment type="caution">
    <text evidence="4">The sequence shown here is derived from an EMBL/GenBank/DDBJ whole genome shotgun (WGS) entry which is preliminary data.</text>
</comment>
<reference evidence="4 5" key="1">
    <citation type="submission" date="2024-09" db="EMBL/GenBank/DDBJ databases">
        <authorList>
            <person name="Sun Q."/>
            <person name="Mori K."/>
        </authorList>
    </citation>
    <scope>NUCLEOTIDE SEQUENCE [LARGE SCALE GENOMIC DNA]</scope>
    <source>
        <strain evidence="4 5">CCM 8654</strain>
    </source>
</reference>
<keyword evidence="2" id="KW-0012">Acyltransferase</keyword>
<dbReference type="EMBL" id="JBHLXH010000001">
    <property type="protein sequence ID" value="MFC0222923.1"/>
    <property type="molecule type" value="Genomic_DNA"/>
</dbReference>
<dbReference type="Proteomes" id="UP001589698">
    <property type="component" value="Unassembled WGS sequence"/>
</dbReference>
<keyword evidence="5" id="KW-1185">Reference proteome</keyword>
<dbReference type="InterPro" id="IPR050832">
    <property type="entry name" value="Bact_Acetyltransf"/>
</dbReference>
<dbReference type="CDD" id="cd04301">
    <property type="entry name" value="NAT_SF"/>
    <property type="match status" value="1"/>
</dbReference>
<evidence type="ECO:0000313" key="4">
    <source>
        <dbReference type="EMBL" id="MFC0222923.1"/>
    </source>
</evidence>
<dbReference type="RefSeq" id="WP_378518652.1">
    <property type="nucleotide sequence ID" value="NZ_CBCSDI010000035.1"/>
</dbReference>
<dbReference type="SUPFAM" id="SSF55729">
    <property type="entry name" value="Acyl-CoA N-acyltransferases (Nat)"/>
    <property type="match status" value="1"/>
</dbReference>
<accession>A0ABV6E1Y9</accession>
<dbReference type="Pfam" id="PF00583">
    <property type="entry name" value="Acetyltransf_1"/>
    <property type="match status" value="1"/>
</dbReference>
<evidence type="ECO:0000256" key="1">
    <source>
        <dbReference type="ARBA" id="ARBA00022679"/>
    </source>
</evidence>
<dbReference type="InterPro" id="IPR000182">
    <property type="entry name" value="GNAT_dom"/>
</dbReference>
<name>A0ABV6E1Y9_9ACTN</name>
<gene>
    <name evidence="4" type="ORF">ACFFJG_10550</name>
</gene>
<dbReference type="PANTHER" id="PTHR43877:SF2">
    <property type="entry name" value="AMINOALKYLPHOSPHONATE N-ACETYLTRANSFERASE-RELATED"/>
    <property type="match status" value="1"/>
</dbReference>
<dbReference type="PANTHER" id="PTHR43877">
    <property type="entry name" value="AMINOALKYLPHOSPHONATE N-ACETYLTRANSFERASE-RELATED-RELATED"/>
    <property type="match status" value="1"/>
</dbReference>
<protein>
    <submittedName>
        <fullName evidence="4">GNAT family N-acetyltransferase</fullName>
    </submittedName>
</protein>